<dbReference type="SMART" id="SM00165">
    <property type="entry name" value="UBA"/>
    <property type="match status" value="2"/>
</dbReference>
<comment type="caution">
    <text evidence="3">The sequence shown here is derived from an EMBL/GenBank/DDBJ whole genome shotgun (WGS) entry which is preliminary data.</text>
</comment>
<dbReference type="InterPro" id="IPR057650">
    <property type="entry name" value="UBL_UBAC1"/>
</dbReference>
<dbReference type="InterPro" id="IPR009060">
    <property type="entry name" value="UBA-like_sf"/>
</dbReference>
<dbReference type="InterPro" id="IPR000626">
    <property type="entry name" value="Ubiquitin-like_dom"/>
</dbReference>
<gene>
    <name evidence="3" type="ORF">BIW11_01983</name>
</gene>
<evidence type="ECO:0000259" key="2">
    <source>
        <dbReference type="PROSITE" id="PS50053"/>
    </source>
</evidence>
<dbReference type="SUPFAM" id="SSF46934">
    <property type="entry name" value="UBA-like"/>
    <property type="match status" value="2"/>
</dbReference>
<evidence type="ECO:0000313" key="4">
    <source>
        <dbReference type="Proteomes" id="UP000192247"/>
    </source>
</evidence>
<evidence type="ECO:0000313" key="3">
    <source>
        <dbReference type="EMBL" id="OQR68598.1"/>
    </source>
</evidence>
<dbReference type="GO" id="GO:0000151">
    <property type="term" value="C:ubiquitin ligase complex"/>
    <property type="evidence" value="ECO:0007669"/>
    <property type="project" value="TreeGrafter"/>
</dbReference>
<organism evidence="3 4">
    <name type="scientific">Tropilaelaps mercedesae</name>
    <dbReference type="NCBI Taxonomy" id="418985"/>
    <lineage>
        <taxon>Eukaryota</taxon>
        <taxon>Metazoa</taxon>
        <taxon>Ecdysozoa</taxon>
        <taxon>Arthropoda</taxon>
        <taxon>Chelicerata</taxon>
        <taxon>Arachnida</taxon>
        <taxon>Acari</taxon>
        <taxon>Parasitiformes</taxon>
        <taxon>Mesostigmata</taxon>
        <taxon>Gamasina</taxon>
        <taxon>Dermanyssoidea</taxon>
        <taxon>Laelapidae</taxon>
        <taxon>Tropilaelaps</taxon>
    </lineage>
</organism>
<protein>
    <recommendedName>
        <fullName evidence="5">Ubiquitin-associated domain-containing protein 1-like</fullName>
    </recommendedName>
</protein>
<accession>A0A1V9X5C5</accession>
<dbReference type="Pfam" id="PF22562">
    <property type="entry name" value="UBA_7"/>
    <property type="match status" value="1"/>
</dbReference>
<dbReference type="STRING" id="418985.A0A1V9X5C5"/>
<evidence type="ECO:0000259" key="1">
    <source>
        <dbReference type="PROSITE" id="PS50030"/>
    </source>
</evidence>
<dbReference type="EMBL" id="MNPL01024215">
    <property type="protein sequence ID" value="OQR68598.1"/>
    <property type="molecule type" value="Genomic_DNA"/>
</dbReference>
<name>A0A1V9X5C5_9ACAR</name>
<sequence length="388" mass="43544">MIKTTIFDAAGLSVSLELRKELTIEQVKAQVLCELSPQNAGIKYAQHYKLVSSKSGRSLNDSKRLEDEVVYSNDELLLLRRNPPVEPGCSSSSSPVERNLVRQITSGDNERFRAPTLAEIQLATECITPMDIDRPNAELPPKGEHRTEIRKIMATLVEYSEVMLRDHPDVKPIFEHLDEKLNTPFTEGEPTVDPALIKKMTDMGFDQHLAKRALIAKKSCPAAALELLLSGQHDILFAKLSMSKPTKIPKAYAMLQCFQEYRRKMYKTNQKAVENLKAMGFSEPDVLDALRVQSNSEPAACNWLLSNRRATPENLTMGLDPDGVIYKAIIANPVIQLGLCTPKVLMALLQILENPYCLNRWITDADTTALLSHLFRIYHSEKTSLSVQ</sequence>
<dbReference type="PROSITE" id="PS50053">
    <property type="entry name" value="UBIQUITIN_2"/>
    <property type="match status" value="1"/>
</dbReference>
<dbReference type="Gene3D" id="1.10.8.10">
    <property type="entry name" value="DNA helicase RuvA subunit, C-terminal domain"/>
    <property type="match status" value="2"/>
</dbReference>
<dbReference type="PROSITE" id="PS50030">
    <property type="entry name" value="UBA"/>
    <property type="match status" value="2"/>
</dbReference>
<dbReference type="PANTHER" id="PTHR46738">
    <property type="entry name" value="UBIQUITIN-ASSOCIATED DOMAIN-CONTAINING PROTEIN 1"/>
    <property type="match status" value="1"/>
</dbReference>
<keyword evidence="4" id="KW-1185">Reference proteome</keyword>
<dbReference type="AlphaFoldDB" id="A0A1V9X5C5"/>
<dbReference type="InterPro" id="IPR052476">
    <property type="entry name" value="UBAC1"/>
</dbReference>
<dbReference type="FunCoup" id="A0A1V9X5C5">
    <property type="interactions" value="141"/>
</dbReference>
<reference evidence="3 4" key="1">
    <citation type="journal article" date="2017" name="Gigascience">
        <title>Draft genome of the honey bee ectoparasitic mite, Tropilaelaps mercedesae, is shaped by the parasitic life history.</title>
        <authorList>
            <person name="Dong X."/>
            <person name="Armstrong S.D."/>
            <person name="Xia D."/>
            <person name="Makepeace B.L."/>
            <person name="Darby A.C."/>
            <person name="Kadowaki T."/>
        </authorList>
    </citation>
    <scope>NUCLEOTIDE SEQUENCE [LARGE SCALE GENOMIC DNA]</scope>
    <source>
        <strain evidence="3">Wuxi-XJTLU</strain>
    </source>
</reference>
<dbReference type="Pfam" id="PF23326">
    <property type="entry name" value="UBL_UBAC1"/>
    <property type="match status" value="1"/>
</dbReference>
<proteinExistence type="predicted"/>
<dbReference type="InParanoid" id="A0A1V9X5C5"/>
<dbReference type="Proteomes" id="UP000192247">
    <property type="component" value="Unassembled WGS sequence"/>
</dbReference>
<feature type="domain" description="UBA" evidence="1">
    <location>
        <begin position="267"/>
        <end position="307"/>
    </location>
</feature>
<dbReference type="Pfam" id="PF00627">
    <property type="entry name" value="UBA"/>
    <property type="match status" value="1"/>
</dbReference>
<feature type="domain" description="UBA" evidence="1">
    <location>
        <begin position="191"/>
        <end position="231"/>
    </location>
</feature>
<dbReference type="InterPro" id="IPR015940">
    <property type="entry name" value="UBA"/>
</dbReference>
<feature type="domain" description="Ubiquitin-like" evidence="2">
    <location>
        <begin position="2"/>
        <end position="81"/>
    </location>
</feature>
<dbReference type="PANTHER" id="PTHR46738:SF1">
    <property type="entry name" value="UBIQUITIN-ASSOCIATED DOMAIN-CONTAINING PROTEIN 1"/>
    <property type="match status" value="1"/>
</dbReference>
<dbReference type="OrthoDB" id="336240at2759"/>
<evidence type="ECO:0008006" key="5">
    <source>
        <dbReference type="Google" id="ProtNLM"/>
    </source>
</evidence>